<evidence type="ECO:0000256" key="2">
    <source>
        <dbReference type="ARBA" id="ARBA00010112"/>
    </source>
</evidence>
<dbReference type="PROSITE" id="PS51257">
    <property type="entry name" value="PROKAR_LIPOPROTEIN"/>
    <property type="match status" value="1"/>
</dbReference>
<dbReference type="GO" id="GO:0005576">
    <property type="term" value="C:extracellular region"/>
    <property type="evidence" value="ECO:0007669"/>
    <property type="project" value="UniProtKB-SubCell"/>
</dbReference>
<reference evidence="7 8" key="1">
    <citation type="submission" date="2020-04" db="EMBL/GenBank/DDBJ databases">
        <authorList>
            <person name="Laetsch R D."/>
            <person name="Stevens L."/>
            <person name="Kumar S."/>
            <person name="Blaxter L. M."/>
        </authorList>
    </citation>
    <scope>NUCLEOTIDE SEQUENCE [LARGE SCALE GENOMIC DNA]</scope>
</reference>
<evidence type="ECO:0000256" key="6">
    <source>
        <dbReference type="SAM" id="SignalP"/>
    </source>
</evidence>
<feature type="transmembrane region" description="Helical" evidence="5">
    <location>
        <begin position="137"/>
        <end position="159"/>
    </location>
</feature>
<dbReference type="AlphaFoldDB" id="A0A8S1EFE4"/>
<dbReference type="Gene3D" id="2.60.40.3330">
    <property type="match status" value="1"/>
</dbReference>
<proteinExistence type="inferred from homology"/>
<sequence length="284" mass="32213">MGSRRGIALALLAAMTSCRFVGGESTASHVAGQFLCGGEPIKDHLLFDPIVAVRFMHRCYTGMTKDEAADRCRRIGVFDYNFIGCYTKLEFSKKIKFHFIDFSKQANALYCHIKIKIEKYVKLPISGSFLDKMLQKLVLVAAAAAIALINPTFGSYVVVRIKGRFICKGEPLQNATVSLVEKNVYLVNVDLAFGATNQNGEFEMAAFASEWIINPSVTLRLEHHCYRDMTEAEAATKCNRLTDYDIPWYFMQFDTHVAKRVYSIGEQTVDSTYIFWNCYKMLYK</sequence>
<keyword evidence="3" id="KW-0964">Secreted</keyword>
<evidence type="ECO:0000256" key="5">
    <source>
        <dbReference type="SAM" id="Phobius"/>
    </source>
</evidence>
<comment type="similarity">
    <text evidence="2">Belongs to the nematode transthyretin-like family.</text>
</comment>
<dbReference type="GO" id="GO:0009986">
    <property type="term" value="C:cell surface"/>
    <property type="evidence" value="ECO:0007669"/>
    <property type="project" value="InterPro"/>
</dbReference>
<accession>A0A8S1EFE4</accession>
<evidence type="ECO:0000256" key="1">
    <source>
        <dbReference type="ARBA" id="ARBA00004613"/>
    </source>
</evidence>
<evidence type="ECO:0000256" key="4">
    <source>
        <dbReference type="ARBA" id="ARBA00022729"/>
    </source>
</evidence>
<protein>
    <submittedName>
        <fullName evidence="7">Uncharacterized protein</fullName>
    </submittedName>
</protein>
<dbReference type="Pfam" id="PF01060">
    <property type="entry name" value="TTR-52"/>
    <property type="match status" value="1"/>
</dbReference>
<evidence type="ECO:0000313" key="7">
    <source>
        <dbReference type="EMBL" id="CAB3398734.1"/>
    </source>
</evidence>
<dbReference type="InterPro" id="IPR001534">
    <property type="entry name" value="Transthyretin-like"/>
</dbReference>
<name>A0A8S1EFE4_9PELO</name>
<feature type="chain" id="PRO_5035775703" evidence="6">
    <location>
        <begin position="24"/>
        <end position="284"/>
    </location>
</feature>
<keyword evidence="8" id="KW-1185">Reference proteome</keyword>
<comment type="subcellular location">
    <subcellularLocation>
        <location evidence="1">Secreted</location>
    </subcellularLocation>
</comment>
<feature type="signal peptide" evidence="6">
    <location>
        <begin position="1"/>
        <end position="23"/>
    </location>
</feature>
<dbReference type="PANTHER" id="PTHR21700">
    <property type="entry name" value="TRANSTHYRETIN-LIKE FAMILY PROTEIN-RELATED"/>
    <property type="match status" value="1"/>
</dbReference>
<dbReference type="EMBL" id="CADEPM010000001">
    <property type="protein sequence ID" value="CAB3398734.1"/>
    <property type="molecule type" value="Genomic_DNA"/>
</dbReference>
<dbReference type="Proteomes" id="UP000494206">
    <property type="component" value="Unassembled WGS sequence"/>
</dbReference>
<organism evidence="7 8">
    <name type="scientific">Caenorhabditis bovis</name>
    <dbReference type="NCBI Taxonomy" id="2654633"/>
    <lineage>
        <taxon>Eukaryota</taxon>
        <taxon>Metazoa</taxon>
        <taxon>Ecdysozoa</taxon>
        <taxon>Nematoda</taxon>
        <taxon>Chromadorea</taxon>
        <taxon>Rhabditida</taxon>
        <taxon>Rhabditina</taxon>
        <taxon>Rhabditomorpha</taxon>
        <taxon>Rhabditoidea</taxon>
        <taxon>Rhabditidae</taxon>
        <taxon>Peloderinae</taxon>
        <taxon>Caenorhabditis</taxon>
    </lineage>
</organism>
<dbReference type="InterPro" id="IPR038479">
    <property type="entry name" value="Transthyretin-like_sf"/>
</dbReference>
<evidence type="ECO:0000256" key="3">
    <source>
        <dbReference type="ARBA" id="ARBA00022525"/>
    </source>
</evidence>
<evidence type="ECO:0000313" key="8">
    <source>
        <dbReference type="Proteomes" id="UP000494206"/>
    </source>
</evidence>
<keyword evidence="5" id="KW-0472">Membrane</keyword>
<keyword evidence="5" id="KW-1133">Transmembrane helix</keyword>
<comment type="caution">
    <text evidence="7">The sequence shown here is derived from an EMBL/GenBank/DDBJ whole genome shotgun (WGS) entry which is preliminary data.</text>
</comment>
<keyword evidence="5" id="KW-0812">Transmembrane</keyword>
<gene>
    <name evidence="7" type="ORF">CBOVIS_LOCUS1975</name>
</gene>
<keyword evidence="4 6" id="KW-0732">Signal</keyword>